<evidence type="ECO:0000256" key="2">
    <source>
        <dbReference type="SAM" id="SignalP"/>
    </source>
</evidence>
<keyword evidence="2" id="KW-0732">Signal</keyword>
<protein>
    <recommendedName>
        <fullName evidence="5">F-box domain-containing protein</fullName>
    </recommendedName>
</protein>
<feature type="region of interest" description="Disordered" evidence="1">
    <location>
        <begin position="49"/>
        <end position="88"/>
    </location>
</feature>
<dbReference type="Proteomes" id="UP001175271">
    <property type="component" value="Unassembled WGS sequence"/>
</dbReference>
<reference evidence="3" key="1">
    <citation type="submission" date="2023-06" db="EMBL/GenBank/DDBJ databases">
        <title>Genomic analysis of the entomopathogenic nematode Steinernema hermaphroditum.</title>
        <authorList>
            <person name="Schwarz E.M."/>
            <person name="Heppert J.K."/>
            <person name="Baniya A."/>
            <person name="Schwartz H.T."/>
            <person name="Tan C.-H."/>
            <person name="Antoshechkin I."/>
            <person name="Sternberg P.W."/>
            <person name="Goodrich-Blair H."/>
            <person name="Dillman A.R."/>
        </authorList>
    </citation>
    <scope>NUCLEOTIDE SEQUENCE</scope>
    <source>
        <strain evidence="3">PS9179</strain>
        <tissue evidence="3">Whole animal</tissue>
    </source>
</reference>
<comment type="caution">
    <text evidence="3">The sequence shown here is derived from an EMBL/GenBank/DDBJ whole genome shotgun (WGS) entry which is preliminary data.</text>
</comment>
<evidence type="ECO:0000256" key="1">
    <source>
        <dbReference type="SAM" id="MobiDB-lite"/>
    </source>
</evidence>
<dbReference type="EMBL" id="JAUCMV010000004">
    <property type="protein sequence ID" value="KAK0405710.1"/>
    <property type="molecule type" value="Genomic_DNA"/>
</dbReference>
<gene>
    <name evidence="3" type="ORF">QR680_018151</name>
</gene>
<accession>A0AA39LQJ4</accession>
<keyword evidence="4" id="KW-1185">Reference proteome</keyword>
<organism evidence="3 4">
    <name type="scientific">Steinernema hermaphroditum</name>
    <dbReference type="NCBI Taxonomy" id="289476"/>
    <lineage>
        <taxon>Eukaryota</taxon>
        <taxon>Metazoa</taxon>
        <taxon>Ecdysozoa</taxon>
        <taxon>Nematoda</taxon>
        <taxon>Chromadorea</taxon>
        <taxon>Rhabditida</taxon>
        <taxon>Tylenchina</taxon>
        <taxon>Panagrolaimomorpha</taxon>
        <taxon>Strongyloidoidea</taxon>
        <taxon>Steinernematidae</taxon>
        <taxon>Steinernema</taxon>
    </lineage>
</organism>
<evidence type="ECO:0008006" key="5">
    <source>
        <dbReference type="Google" id="ProtNLM"/>
    </source>
</evidence>
<evidence type="ECO:0000313" key="3">
    <source>
        <dbReference type="EMBL" id="KAK0405710.1"/>
    </source>
</evidence>
<feature type="signal peptide" evidence="2">
    <location>
        <begin position="1"/>
        <end position="19"/>
    </location>
</feature>
<dbReference type="AlphaFoldDB" id="A0AA39LQJ4"/>
<feature type="chain" id="PRO_5041400767" description="F-box domain-containing protein" evidence="2">
    <location>
        <begin position="20"/>
        <end position="572"/>
    </location>
</feature>
<name>A0AA39LQJ4_9BILA</name>
<sequence>MFPPHVIVVALSFFGALVPTLFVCGDKGNKGGKAVADCSKKPVAPMKGAKSQVNFLPPPDPDASKTTQSIAVSGPSAPPKENTKEKATTEGAYENLGPPGAQSHGPNGCKTVIAAHFHIRYYVVSRAQNFIHPTRPSILVHSPSPQCVLLFRITFEHLPFEIVERIVHFACYREKQPWRLRGVCRAFDQATSSFLAEKNKPTVNVLIFCLENVENIKCQKFHEDRYSFQRVQPLENIKSVPAFANFGLLIQADGLTVEHLQKIRRLLFSVRPDVTDCLKLSVDRRFPKHEMRKFFKHPKLRSVNFVVVASRRPEKEFMKFFTGLIHRKKSIKEIKFAFDGASPDRKRLQKFIGAIDFNLKRSPHVEVYKTDSDFGLDDVDHDVSKLLPTLLSAKKSLIFAVDFLQRPLAFALHHRGMHTFRTASLACYPLSTRSGKFPHAILSRSSDGMVLVEPITDTAVLRDVCTLCVHLFGSSEKCRSAKWKEGNVIEVGLACSRDLQQKMVKALAAQWKKDFERVFSTYLFKTDVVFDVKVVERLDPKSCQARFPKVNLKRTQMHIPLLPEYGYRMPRF</sequence>
<proteinExistence type="predicted"/>
<evidence type="ECO:0000313" key="4">
    <source>
        <dbReference type="Proteomes" id="UP001175271"/>
    </source>
</evidence>